<dbReference type="SMART" id="SM00752">
    <property type="entry name" value="HTTM"/>
    <property type="match status" value="1"/>
</dbReference>
<evidence type="ECO:0000313" key="8">
    <source>
        <dbReference type="Proteomes" id="UP000464495"/>
    </source>
</evidence>
<feature type="transmembrane region" description="Helical" evidence="5">
    <location>
        <begin position="39"/>
        <end position="63"/>
    </location>
</feature>
<dbReference type="Pfam" id="PF05090">
    <property type="entry name" value="HTTM"/>
    <property type="match status" value="1"/>
</dbReference>
<evidence type="ECO:0000259" key="6">
    <source>
        <dbReference type="SMART" id="SM00752"/>
    </source>
</evidence>
<feature type="transmembrane region" description="Helical" evidence="5">
    <location>
        <begin position="158"/>
        <end position="176"/>
    </location>
</feature>
<gene>
    <name evidence="7" type="ORF">GO499_19140</name>
</gene>
<evidence type="ECO:0000256" key="1">
    <source>
        <dbReference type="ARBA" id="ARBA00004127"/>
    </source>
</evidence>
<feature type="transmembrane region" description="Helical" evidence="5">
    <location>
        <begin position="105"/>
        <end position="127"/>
    </location>
</feature>
<feature type="transmembrane region" description="Helical" evidence="5">
    <location>
        <begin position="182"/>
        <end position="202"/>
    </location>
</feature>
<evidence type="ECO:0000256" key="5">
    <source>
        <dbReference type="SAM" id="Phobius"/>
    </source>
</evidence>
<organism evidence="7 8">
    <name type="scientific">Algicella marina</name>
    <dbReference type="NCBI Taxonomy" id="2683284"/>
    <lineage>
        <taxon>Bacteria</taxon>
        <taxon>Pseudomonadati</taxon>
        <taxon>Pseudomonadota</taxon>
        <taxon>Alphaproteobacteria</taxon>
        <taxon>Rhodobacterales</taxon>
        <taxon>Paracoccaceae</taxon>
        <taxon>Algicella</taxon>
    </lineage>
</organism>
<dbReference type="EMBL" id="CP046620">
    <property type="protein sequence ID" value="QHQ37146.1"/>
    <property type="molecule type" value="Genomic_DNA"/>
</dbReference>
<protein>
    <submittedName>
        <fullName evidence="7">HTTM domain-containing protein</fullName>
    </submittedName>
</protein>
<evidence type="ECO:0000256" key="3">
    <source>
        <dbReference type="ARBA" id="ARBA00022989"/>
    </source>
</evidence>
<keyword evidence="3 5" id="KW-1133">Transmembrane helix</keyword>
<keyword evidence="4 5" id="KW-0472">Membrane</keyword>
<comment type="subcellular location">
    <subcellularLocation>
        <location evidence="1">Endomembrane system</location>
        <topology evidence="1">Multi-pass membrane protein</topology>
    </subcellularLocation>
</comment>
<dbReference type="RefSeq" id="WP_161863687.1">
    <property type="nucleotide sequence ID" value="NZ_CP046620.1"/>
</dbReference>
<evidence type="ECO:0000256" key="4">
    <source>
        <dbReference type="ARBA" id="ARBA00023136"/>
    </source>
</evidence>
<keyword evidence="8" id="KW-1185">Reference proteome</keyword>
<dbReference type="AlphaFoldDB" id="A0A6P1T6N2"/>
<feature type="domain" description="HTTM-like" evidence="6">
    <location>
        <begin position="1"/>
        <end position="221"/>
    </location>
</feature>
<reference evidence="7 8" key="1">
    <citation type="submission" date="2019-12" db="EMBL/GenBank/DDBJ databases">
        <title>Complete genome sequence of Algicella marina strain 9Alg 56(T) isolated from the red alga Tichocarpus crinitus.</title>
        <authorList>
            <person name="Kim S.-G."/>
            <person name="Nedashkovskaya O.I."/>
        </authorList>
    </citation>
    <scope>NUCLEOTIDE SEQUENCE [LARGE SCALE GENOMIC DNA]</scope>
    <source>
        <strain evidence="7 8">9Alg 56</strain>
    </source>
</reference>
<dbReference type="Proteomes" id="UP000464495">
    <property type="component" value="Chromosome"/>
</dbReference>
<evidence type="ECO:0000256" key="2">
    <source>
        <dbReference type="ARBA" id="ARBA00022692"/>
    </source>
</evidence>
<keyword evidence="2 5" id="KW-0812">Transmembrane</keyword>
<evidence type="ECO:0000313" key="7">
    <source>
        <dbReference type="EMBL" id="QHQ37146.1"/>
    </source>
</evidence>
<name>A0A6P1T6N2_9RHOB</name>
<proteinExistence type="predicted"/>
<dbReference type="InterPro" id="IPR011020">
    <property type="entry name" value="HTTM-like"/>
</dbReference>
<dbReference type="KEGG" id="amaq:GO499_19140"/>
<dbReference type="InterPro" id="IPR053934">
    <property type="entry name" value="HTTM_dom"/>
</dbReference>
<accession>A0A6P1T6N2</accession>
<sequence>MTAAEALRWTEMLLAIALLQRAAEHVATGHHRLFLPQIALAVCLLTGTFPAAALIGLWLVCLIQLHRFDGPYNGGADKMVMLVLTCAGLAHLAPDPYWQDMALAYLAVQLLLSYFVSGWVKVVRAAWRSGRALRDVFAYSAYPASEAMRALAHRPRTLVLASWAVIAFELLFPLALFHQFTLMAALAIGAVFHLANAFCLGLNRFFWAWISAYPALIWFQSRLFG</sequence>
<dbReference type="GO" id="GO:0012505">
    <property type="term" value="C:endomembrane system"/>
    <property type="evidence" value="ECO:0007669"/>
    <property type="project" value="UniProtKB-SubCell"/>
</dbReference>